<evidence type="ECO:0000313" key="2">
    <source>
        <dbReference type="Proteomes" id="UP001374952"/>
    </source>
</evidence>
<sequence>MKFTEAKLEQAVVELLGEQGYPHLLGGELIRNNSDVLIKEDLRAFLTKRYAKNNITAGEVDSIIAKLEKLPASDLYESNKTFCKWLSDGFLLTRERGRVAGSAAQKDLYIQLLDYDNVEQGIKSSLIAGNAMAALNNVNEASVTYLQDGNIYRFITQLEIESPTSYDNIELRIPDGILYVNGLPLVVFEFKSAIREQAPIFEAYEQLTVRYRRAIPQLFVFNTLCVISDGVNNKMGNLFAPYQFFYSWGKVTGQELTVQEGINSLHTLLQGLFDKARFRDVMRNFIFFPDSDNKNAGKKEIKIVPRYPQYYAANKLFENIKLHLKPKGDGKGGTYFGATGCGKSYTMQFLTRLLMKSVELKSPTIILITDRTDLDDQLSQQFGNAKTYIGDDTVKTVTSRTHLRELLEGRNSGGVFLTTIHKFTEDTQLLTDRTNVICISDEAHRSQVNLDQKITITEKGVKKTFGFAKYLHDSLPNATYVGFTGTPVDATLDVFGEVVDSYTMTESIKDEITVRIVYEGRAAKVCLNSSKLAEIEAYYKECADAGSNELQIEDSKKATANMNSILGDPDRIKMLAKDFVEHYEKRVEEGSTIAGKVMFVCSSRGIAYQLYQELEELRPQWFDVVDTDDAQKLSDTERKRAISEGRIAAPSEKVKMVMTRGKDDVERLYNLLGSKDERKELDKQFKNKNSNFKIAIVVDMWLTGFDVPFLDTMYIDKPLQKHSLIQTISRVNRQFEGKDKGLVVDYIGIKSEMNKALAQYSKTDETNFEDITASVIEVKNHLALLAELFHKFDSSPYFTGEAVAQLNCLNHAAEFALITEKRQKRFMDLVKRLKAAYDVCCGSEKINENERNQIHFYLAIRSIIYKLTKGEAPDTAQMNAKVREMISEALQSDGVEEVFKLGNEDGGEIDIFNDDYIAKIEKIKLPNTKIKILQQMLAKAIGELKKVNQTQGIDFTKRFESLVQRYNERKEDDVLVSSVLDDFSESMVDMIYSVRDEMNAGDELGIDIEEKGFYDALKMLAVKYDFDYPEDKLVELAQAVKVIVDDKVKFVDWNHRDDIKSALKVELILILAKFKYPPISRDEVYKEIFEQAQNVKANKEA</sequence>
<gene>
    <name evidence="1" type="ORF">V6250_08095</name>
</gene>
<name>A0ACC6R349_9GAMM</name>
<proteinExistence type="predicted"/>
<evidence type="ECO:0000313" key="1">
    <source>
        <dbReference type="EMBL" id="MEL0604125.1"/>
    </source>
</evidence>
<dbReference type="EC" id="3.1.21.3" evidence="1"/>
<comment type="caution">
    <text evidence="1">The sequence shown here is derived from an EMBL/GenBank/DDBJ whole genome shotgun (WGS) entry which is preliminary data.</text>
</comment>
<reference evidence="1" key="1">
    <citation type="submission" date="2024-02" db="EMBL/GenBank/DDBJ databases">
        <title>Bacteria isolated from the canopy kelp, Nereocystis luetkeana.</title>
        <authorList>
            <person name="Pfister C.A."/>
            <person name="Younker I.T."/>
            <person name="Light S.H."/>
        </authorList>
    </citation>
    <scope>NUCLEOTIDE SEQUENCE</scope>
    <source>
        <strain evidence="1">TN.2.01</strain>
    </source>
</reference>
<dbReference type="EMBL" id="JBAKAX010000006">
    <property type="protein sequence ID" value="MEL0604125.1"/>
    <property type="molecule type" value="Genomic_DNA"/>
</dbReference>
<dbReference type="Proteomes" id="UP001374952">
    <property type="component" value="Unassembled WGS sequence"/>
</dbReference>
<accession>A0ACC6R349</accession>
<organism evidence="1 2">
    <name type="scientific">Pseudoalteromonas undina</name>
    <dbReference type="NCBI Taxonomy" id="43660"/>
    <lineage>
        <taxon>Bacteria</taxon>
        <taxon>Pseudomonadati</taxon>
        <taxon>Pseudomonadota</taxon>
        <taxon>Gammaproteobacteria</taxon>
        <taxon>Alteromonadales</taxon>
        <taxon>Pseudoalteromonadaceae</taxon>
        <taxon>Pseudoalteromonas</taxon>
    </lineage>
</organism>
<protein>
    <submittedName>
        <fullName evidence="1">HsdR family type I site-specific deoxyribonuclease</fullName>
        <ecNumber evidence="1">3.1.21.3</ecNumber>
    </submittedName>
</protein>
<keyword evidence="1" id="KW-0378">Hydrolase</keyword>
<keyword evidence="2" id="KW-1185">Reference proteome</keyword>